<sequence>MRWQEPNQKNLWQKIELWLGKNCPTMRCKANAQGEALNFDPRLLADPKKPRGIAARKRHRATLFGY</sequence>
<proteinExistence type="predicted"/>
<keyword evidence="2" id="KW-1185">Reference proteome</keyword>
<evidence type="ECO:0000313" key="2">
    <source>
        <dbReference type="Proteomes" id="UP000050277"/>
    </source>
</evidence>
<dbReference type="Proteomes" id="UP000050277">
    <property type="component" value="Unassembled WGS sequence"/>
</dbReference>
<protein>
    <submittedName>
        <fullName evidence="1">Uncharacterized protein</fullName>
    </submittedName>
</protein>
<accession>A0A0P6YKT6</accession>
<comment type="caution">
    <text evidence="1">The sequence shown here is derived from an EMBL/GenBank/DDBJ whole genome shotgun (WGS) entry which is preliminary data.</text>
</comment>
<dbReference type="AlphaFoldDB" id="A0A0P6YKT6"/>
<dbReference type="RefSeq" id="WP_054533802.1">
    <property type="nucleotide sequence ID" value="NZ_LGKP01000012.1"/>
</dbReference>
<reference evidence="1 2" key="1">
    <citation type="submission" date="2015-07" db="EMBL/GenBank/DDBJ databases">
        <title>Whole genome sequence of Herpetosiphon geysericola DSM 7119.</title>
        <authorList>
            <person name="Hemp J."/>
            <person name="Ward L.M."/>
            <person name="Pace L.A."/>
            <person name="Fischer W.W."/>
        </authorList>
    </citation>
    <scope>NUCLEOTIDE SEQUENCE [LARGE SCALE GENOMIC DNA]</scope>
    <source>
        <strain evidence="1 2">DSM 7119</strain>
    </source>
</reference>
<name>A0A0P6YKT6_9CHLR</name>
<organism evidence="1 2">
    <name type="scientific">Herpetosiphon geysericola</name>
    <dbReference type="NCBI Taxonomy" id="70996"/>
    <lineage>
        <taxon>Bacteria</taxon>
        <taxon>Bacillati</taxon>
        <taxon>Chloroflexota</taxon>
        <taxon>Chloroflexia</taxon>
        <taxon>Herpetosiphonales</taxon>
        <taxon>Herpetosiphonaceae</taxon>
        <taxon>Herpetosiphon</taxon>
    </lineage>
</organism>
<evidence type="ECO:0000313" key="1">
    <source>
        <dbReference type="EMBL" id="KPL90429.1"/>
    </source>
</evidence>
<dbReference type="EMBL" id="LGKP01000012">
    <property type="protein sequence ID" value="KPL90429.1"/>
    <property type="molecule type" value="Genomic_DNA"/>
</dbReference>
<gene>
    <name evidence="1" type="ORF">SE18_07440</name>
</gene>